<keyword evidence="2" id="KW-0812">Transmembrane</keyword>
<evidence type="ECO:0000256" key="1">
    <source>
        <dbReference type="SAM" id="MobiDB-lite"/>
    </source>
</evidence>
<dbReference type="EMBL" id="JAFCMP010000087">
    <property type="protein sequence ID" value="KAG5187613.1"/>
    <property type="molecule type" value="Genomic_DNA"/>
</dbReference>
<organism evidence="3 4">
    <name type="scientific">Tribonema minus</name>
    <dbReference type="NCBI Taxonomy" id="303371"/>
    <lineage>
        <taxon>Eukaryota</taxon>
        <taxon>Sar</taxon>
        <taxon>Stramenopiles</taxon>
        <taxon>Ochrophyta</taxon>
        <taxon>PX clade</taxon>
        <taxon>Xanthophyceae</taxon>
        <taxon>Tribonematales</taxon>
        <taxon>Tribonemataceae</taxon>
        <taxon>Tribonema</taxon>
    </lineage>
</organism>
<evidence type="ECO:0000313" key="3">
    <source>
        <dbReference type="EMBL" id="KAG5187613.1"/>
    </source>
</evidence>
<dbReference type="AlphaFoldDB" id="A0A836CJJ0"/>
<keyword evidence="2" id="KW-1133">Transmembrane helix</keyword>
<sequence>MTGGCEAVAAAAPEGLAQGGEEQQGLDTGRRAALQAKLTQQEQEMKREHQRLRAQQQRRHELQLEAQRMTQRHDREQLTLRIAKEVYQQKWYATYSLLAEDTSAGHEGPDIGIALHTVKTEVTQTAEAAAFDAGYTDARKVRIAVLKNEIKNQEALKEGQQQQRQHQQHQQQDKEEGGAAKSARAPGGLGRRSARVVTDELAAPEPPAETLSLLPLLLLLRLALLLRPRRAPLPLLFFTPLPLLLLLQRALLWLALLMFLLLPHLLLPLLLWLLAMRGGESRGLERC</sequence>
<evidence type="ECO:0000313" key="4">
    <source>
        <dbReference type="Proteomes" id="UP000664859"/>
    </source>
</evidence>
<keyword evidence="4" id="KW-1185">Reference proteome</keyword>
<accession>A0A836CJJ0</accession>
<reference evidence="3" key="1">
    <citation type="submission" date="2021-02" db="EMBL/GenBank/DDBJ databases">
        <title>First Annotated Genome of the Yellow-green Alga Tribonema minus.</title>
        <authorList>
            <person name="Mahan K.M."/>
        </authorList>
    </citation>
    <scope>NUCLEOTIDE SEQUENCE</scope>
    <source>
        <strain evidence="3">UTEX B ZZ1240</strain>
    </source>
</reference>
<evidence type="ECO:0000256" key="2">
    <source>
        <dbReference type="SAM" id="Phobius"/>
    </source>
</evidence>
<name>A0A836CJJ0_9STRA</name>
<keyword evidence="2" id="KW-0472">Membrane</keyword>
<feature type="region of interest" description="Disordered" evidence="1">
    <location>
        <begin position="155"/>
        <end position="192"/>
    </location>
</feature>
<dbReference type="Proteomes" id="UP000664859">
    <property type="component" value="Unassembled WGS sequence"/>
</dbReference>
<protein>
    <submittedName>
        <fullName evidence="3">Uncharacterized protein</fullName>
    </submittedName>
</protein>
<feature type="region of interest" description="Disordered" evidence="1">
    <location>
        <begin position="1"/>
        <end position="59"/>
    </location>
</feature>
<proteinExistence type="predicted"/>
<gene>
    <name evidence="3" type="ORF">JKP88DRAFT_353664</name>
</gene>
<feature type="compositionally biased region" description="Low complexity" evidence="1">
    <location>
        <begin position="160"/>
        <end position="170"/>
    </location>
</feature>
<comment type="caution">
    <text evidence="3">The sequence shown here is derived from an EMBL/GenBank/DDBJ whole genome shotgun (WGS) entry which is preliminary data.</text>
</comment>
<feature type="compositionally biased region" description="Low complexity" evidence="1">
    <location>
        <begin position="1"/>
        <end position="25"/>
    </location>
</feature>
<feature type="transmembrane region" description="Helical" evidence="2">
    <location>
        <begin position="257"/>
        <end position="276"/>
    </location>
</feature>